<sequence>MNLKQEKIAVLLGGTSAEREVSLNSGKAVLEALLNQGYDAHPIDPKEYNVANLKKDGFNRVFNILHGRGGEDGTMQGLLEQIGLPYTGCGVMASALTMDKMRTKMLWKAFGLPVADMEVVTRETFSELDAQAVVEKLGLPLMVKPSLEGSSVGLTKVKAADELKSAVEYALKFDNTILIEEWLAGDELTVPVLDSQVLPAIRIVPEGEFYDYNAKYISDNTQYFCPAGLIPEREQELAILVKRAYDAVGCRGWSRIDVMCDAKGNFRLVEVNTNPGMTSHSLFPKSAASVGISFEQLVVKILELSV</sequence>
<dbReference type="EMBL" id="JACBKA010000002">
    <property type="protein sequence ID" value="NYA26601.1"/>
    <property type="molecule type" value="Genomic_DNA"/>
</dbReference>
<comment type="cofactor">
    <cofactor evidence="1">
        <name>Mn(2+)</name>
        <dbReference type="ChEBI" id="CHEBI:29035"/>
    </cofactor>
</comment>
<evidence type="ECO:0000256" key="18">
    <source>
        <dbReference type="HAMAP-Rule" id="MF_00047"/>
    </source>
</evidence>
<dbReference type="RefSeq" id="WP_179227125.1">
    <property type="nucleotide sequence ID" value="NZ_JACBKA010000002.1"/>
</dbReference>
<dbReference type="InterPro" id="IPR011127">
    <property type="entry name" value="Dala_Dala_lig_N"/>
</dbReference>
<comment type="function">
    <text evidence="2 18">Cell wall formation.</text>
</comment>
<protein>
    <recommendedName>
        <fullName evidence="18">D-alanine--D-alanine ligase</fullName>
        <ecNumber evidence="18">6.3.2.4</ecNumber>
    </recommendedName>
    <alternativeName>
        <fullName evidence="18">D-Ala-D-Ala ligase</fullName>
    </alternativeName>
    <alternativeName>
        <fullName evidence="18">D-alanylalanine synthetase</fullName>
    </alternativeName>
</protein>
<comment type="subcellular location">
    <subcellularLocation>
        <location evidence="3 18">Cytoplasm</location>
    </subcellularLocation>
</comment>
<dbReference type="NCBIfam" id="NF002378">
    <property type="entry name" value="PRK01372.1"/>
    <property type="match status" value="1"/>
</dbReference>
<evidence type="ECO:0000256" key="11">
    <source>
        <dbReference type="ARBA" id="ARBA00022842"/>
    </source>
</evidence>
<feature type="binding site" evidence="20">
    <location>
        <position position="270"/>
    </location>
    <ligand>
        <name>Mg(2+)</name>
        <dbReference type="ChEBI" id="CHEBI:18420"/>
        <label>2</label>
    </ligand>
</feature>
<evidence type="ECO:0000256" key="7">
    <source>
        <dbReference type="ARBA" id="ARBA00022598"/>
    </source>
</evidence>
<dbReference type="PANTHER" id="PTHR23132">
    <property type="entry name" value="D-ALANINE--D-ALANINE LIGASE"/>
    <property type="match status" value="1"/>
</dbReference>
<comment type="pathway">
    <text evidence="4 18">Cell wall biogenesis; peptidoglycan biosynthesis.</text>
</comment>
<dbReference type="PROSITE" id="PS50975">
    <property type="entry name" value="ATP_GRASP"/>
    <property type="match status" value="1"/>
</dbReference>
<dbReference type="FunFam" id="3.30.470.20:FF:000008">
    <property type="entry name" value="D-alanine--D-alanine ligase"/>
    <property type="match status" value="1"/>
</dbReference>
<feature type="active site" evidence="19">
    <location>
        <position position="150"/>
    </location>
</feature>
<proteinExistence type="inferred from homology"/>
<dbReference type="HAMAP" id="MF_00047">
    <property type="entry name" value="Dala_Dala_lig"/>
    <property type="match status" value="1"/>
</dbReference>
<dbReference type="NCBIfam" id="TIGR01205">
    <property type="entry name" value="D_ala_D_alaTIGR"/>
    <property type="match status" value="1"/>
</dbReference>
<dbReference type="FunFam" id="3.30.1490.20:FF:000007">
    <property type="entry name" value="D-alanine--D-alanine ligase"/>
    <property type="match status" value="1"/>
</dbReference>
<evidence type="ECO:0000313" key="23">
    <source>
        <dbReference type="EMBL" id="NYA26601.1"/>
    </source>
</evidence>
<dbReference type="InterPro" id="IPR013815">
    <property type="entry name" value="ATP_grasp_subdomain_1"/>
</dbReference>
<feature type="active site" evidence="19">
    <location>
        <position position="18"/>
    </location>
</feature>
<evidence type="ECO:0000256" key="3">
    <source>
        <dbReference type="ARBA" id="ARBA00004496"/>
    </source>
</evidence>
<keyword evidence="10 21" id="KW-0067">ATP-binding</keyword>
<evidence type="ECO:0000256" key="8">
    <source>
        <dbReference type="ARBA" id="ARBA00022723"/>
    </source>
</evidence>
<feature type="binding site" evidence="20">
    <location>
        <position position="272"/>
    </location>
    <ligand>
        <name>Mg(2+)</name>
        <dbReference type="ChEBI" id="CHEBI:18420"/>
        <label>2</label>
    </ligand>
</feature>
<feature type="domain" description="ATP-grasp" evidence="22">
    <location>
        <begin position="104"/>
        <end position="303"/>
    </location>
</feature>
<dbReference type="SUPFAM" id="SSF56059">
    <property type="entry name" value="Glutathione synthetase ATP-binding domain-like"/>
    <property type="match status" value="1"/>
</dbReference>
<evidence type="ECO:0000313" key="24">
    <source>
        <dbReference type="Proteomes" id="UP000590599"/>
    </source>
</evidence>
<evidence type="ECO:0000256" key="19">
    <source>
        <dbReference type="PIRSR" id="PIRSR039102-1"/>
    </source>
</evidence>
<comment type="similarity">
    <text evidence="5 18">Belongs to the D-alanine--D-alanine ligase family.</text>
</comment>
<dbReference type="EC" id="6.3.2.4" evidence="18"/>
<dbReference type="GO" id="GO:0005829">
    <property type="term" value="C:cytosol"/>
    <property type="evidence" value="ECO:0007669"/>
    <property type="project" value="UniProtKB-ARBA"/>
</dbReference>
<dbReference type="InterPro" id="IPR016185">
    <property type="entry name" value="PreATP-grasp_dom_sf"/>
</dbReference>
<dbReference type="PROSITE" id="PS00843">
    <property type="entry name" value="DALA_DALA_LIGASE_1"/>
    <property type="match status" value="1"/>
</dbReference>
<evidence type="ECO:0000256" key="1">
    <source>
        <dbReference type="ARBA" id="ARBA00001936"/>
    </source>
</evidence>
<evidence type="ECO:0000256" key="15">
    <source>
        <dbReference type="ARBA" id="ARBA00023316"/>
    </source>
</evidence>
<dbReference type="InterPro" id="IPR011095">
    <property type="entry name" value="Dala_Dala_lig_C"/>
</dbReference>
<evidence type="ECO:0000256" key="20">
    <source>
        <dbReference type="PIRSR" id="PIRSR039102-3"/>
    </source>
</evidence>
<feature type="active site" evidence="19">
    <location>
        <position position="281"/>
    </location>
</feature>
<evidence type="ECO:0000256" key="9">
    <source>
        <dbReference type="ARBA" id="ARBA00022741"/>
    </source>
</evidence>
<reference evidence="23 24" key="1">
    <citation type="submission" date="2020-07" db="EMBL/GenBank/DDBJ databases">
        <title>Genus Haemophilus, Bergeys manual.</title>
        <authorList>
            <person name="Noerskov-Lauritsen N."/>
        </authorList>
    </citation>
    <scope>NUCLEOTIDE SEQUENCE [LARGE SCALE GENOMIC DNA]</scope>
    <source>
        <strain evidence="23 24">CCUG30047</strain>
    </source>
</reference>
<dbReference type="Gene3D" id="3.30.470.20">
    <property type="entry name" value="ATP-grasp fold, B domain"/>
    <property type="match status" value="1"/>
</dbReference>
<dbReference type="AlphaFoldDB" id="A0A852PSG7"/>
<comment type="caution">
    <text evidence="23">The sequence shown here is derived from an EMBL/GenBank/DDBJ whole genome shotgun (WGS) entry which is preliminary data.</text>
</comment>
<keyword evidence="12 18" id="KW-0133">Cell shape</keyword>
<name>A0A852PSG7_HAEHA</name>
<dbReference type="SUPFAM" id="SSF52440">
    <property type="entry name" value="PreATP-grasp domain"/>
    <property type="match status" value="1"/>
</dbReference>
<dbReference type="GO" id="GO:0046872">
    <property type="term" value="F:metal ion binding"/>
    <property type="evidence" value="ECO:0007669"/>
    <property type="project" value="UniProtKB-KW"/>
</dbReference>
<evidence type="ECO:0000256" key="4">
    <source>
        <dbReference type="ARBA" id="ARBA00004752"/>
    </source>
</evidence>
<dbReference type="GO" id="GO:0071555">
    <property type="term" value="P:cell wall organization"/>
    <property type="evidence" value="ECO:0007669"/>
    <property type="project" value="UniProtKB-KW"/>
</dbReference>
<dbReference type="PANTHER" id="PTHR23132:SF23">
    <property type="entry name" value="D-ALANINE--D-ALANINE LIGASE B"/>
    <property type="match status" value="1"/>
</dbReference>
<keyword evidence="9 21" id="KW-0547">Nucleotide-binding</keyword>
<evidence type="ECO:0000256" key="16">
    <source>
        <dbReference type="ARBA" id="ARBA00047614"/>
    </source>
</evidence>
<dbReference type="Gene3D" id="3.30.1490.20">
    <property type="entry name" value="ATP-grasp fold, A domain"/>
    <property type="match status" value="1"/>
</dbReference>
<dbReference type="Pfam" id="PF07478">
    <property type="entry name" value="Dala_Dala_lig_C"/>
    <property type="match status" value="1"/>
</dbReference>
<dbReference type="GO" id="GO:0008360">
    <property type="term" value="P:regulation of cell shape"/>
    <property type="evidence" value="ECO:0007669"/>
    <property type="project" value="UniProtKB-KW"/>
</dbReference>
<keyword evidence="8 20" id="KW-0479">Metal-binding</keyword>
<evidence type="ECO:0000256" key="14">
    <source>
        <dbReference type="ARBA" id="ARBA00023211"/>
    </source>
</evidence>
<dbReference type="InterPro" id="IPR005905">
    <property type="entry name" value="D_ala_D_ala"/>
</dbReference>
<feature type="binding site" evidence="20">
    <location>
        <position position="257"/>
    </location>
    <ligand>
        <name>Mg(2+)</name>
        <dbReference type="ChEBI" id="CHEBI:18420"/>
        <label>1</label>
    </ligand>
</feature>
<evidence type="ECO:0000256" key="21">
    <source>
        <dbReference type="PROSITE-ProRule" id="PRU00409"/>
    </source>
</evidence>
<dbReference type="Pfam" id="PF01820">
    <property type="entry name" value="Dala_Dala_lig_N"/>
    <property type="match status" value="2"/>
</dbReference>
<dbReference type="Proteomes" id="UP000590599">
    <property type="component" value="Unassembled WGS sequence"/>
</dbReference>
<dbReference type="GO" id="GO:0009252">
    <property type="term" value="P:peptidoglycan biosynthetic process"/>
    <property type="evidence" value="ECO:0007669"/>
    <property type="project" value="UniProtKB-UniRule"/>
</dbReference>
<evidence type="ECO:0000256" key="17">
    <source>
        <dbReference type="ARBA" id="ARBA00060592"/>
    </source>
</evidence>
<dbReference type="InterPro" id="IPR000291">
    <property type="entry name" value="D-Ala_lig_Van_CS"/>
</dbReference>
<comment type="catalytic activity">
    <reaction evidence="16 18">
        <text>2 D-alanine + ATP = D-alanyl-D-alanine + ADP + phosphate + H(+)</text>
        <dbReference type="Rhea" id="RHEA:11224"/>
        <dbReference type="ChEBI" id="CHEBI:15378"/>
        <dbReference type="ChEBI" id="CHEBI:30616"/>
        <dbReference type="ChEBI" id="CHEBI:43474"/>
        <dbReference type="ChEBI" id="CHEBI:57416"/>
        <dbReference type="ChEBI" id="CHEBI:57822"/>
        <dbReference type="ChEBI" id="CHEBI:456216"/>
        <dbReference type="EC" id="6.3.2.4"/>
    </reaction>
</comment>
<dbReference type="FunFam" id="3.40.50.20:FF:000013">
    <property type="entry name" value="D-alanine--D-alanine ligase"/>
    <property type="match status" value="1"/>
</dbReference>
<evidence type="ECO:0000256" key="12">
    <source>
        <dbReference type="ARBA" id="ARBA00022960"/>
    </source>
</evidence>
<keyword evidence="6 18" id="KW-0963">Cytoplasm</keyword>
<comment type="cofactor">
    <cofactor evidence="20">
        <name>Mg(2+)</name>
        <dbReference type="ChEBI" id="CHEBI:18420"/>
    </cofactor>
    <cofactor evidence="20">
        <name>Mn(2+)</name>
        <dbReference type="ChEBI" id="CHEBI:29035"/>
    </cofactor>
    <text evidence="20">Binds 2 magnesium or manganese ions per subunit.</text>
</comment>
<keyword evidence="15 18" id="KW-0961">Cell wall biogenesis/degradation</keyword>
<evidence type="ECO:0000256" key="13">
    <source>
        <dbReference type="ARBA" id="ARBA00022984"/>
    </source>
</evidence>
<dbReference type="PIRSF" id="PIRSF039102">
    <property type="entry name" value="Ddl/VanB"/>
    <property type="match status" value="1"/>
</dbReference>
<accession>A0A852PSG7</accession>
<dbReference type="Gene3D" id="3.40.50.20">
    <property type="match status" value="1"/>
</dbReference>
<dbReference type="UniPathway" id="UPA00219"/>
<evidence type="ECO:0000259" key="22">
    <source>
        <dbReference type="PROSITE" id="PS50975"/>
    </source>
</evidence>
<gene>
    <name evidence="18" type="primary">ddl</name>
    <name evidence="23" type="ORF">HZI69_01905</name>
</gene>
<dbReference type="InterPro" id="IPR011761">
    <property type="entry name" value="ATP-grasp"/>
</dbReference>
<evidence type="ECO:0000256" key="6">
    <source>
        <dbReference type="ARBA" id="ARBA00022490"/>
    </source>
</evidence>
<evidence type="ECO:0000256" key="10">
    <source>
        <dbReference type="ARBA" id="ARBA00022840"/>
    </source>
</evidence>
<dbReference type="GO" id="GO:0005524">
    <property type="term" value="F:ATP binding"/>
    <property type="evidence" value="ECO:0007669"/>
    <property type="project" value="UniProtKB-UniRule"/>
</dbReference>
<dbReference type="GO" id="GO:0008716">
    <property type="term" value="F:D-alanine-D-alanine ligase activity"/>
    <property type="evidence" value="ECO:0007669"/>
    <property type="project" value="UniProtKB-UniRule"/>
</dbReference>
<keyword evidence="7 18" id="KW-0436">Ligase</keyword>
<feature type="binding site" evidence="20">
    <location>
        <position position="270"/>
    </location>
    <ligand>
        <name>Mg(2+)</name>
        <dbReference type="ChEBI" id="CHEBI:18420"/>
        <label>1</label>
    </ligand>
</feature>
<comment type="pathway">
    <text evidence="17">Glycan biosynthesis.</text>
</comment>
<organism evidence="23 24">
    <name type="scientific">Haemophilus haemolyticus</name>
    <dbReference type="NCBI Taxonomy" id="726"/>
    <lineage>
        <taxon>Bacteria</taxon>
        <taxon>Pseudomonadati</taxon>
        <taxon>Pseudomonadota</taxon>
        <taxon>Gammaproteobacteria</taxon>
        <taxon>Pasteurellales</taxon>
        <taxon>Pasteurellaceae</taxon>
        <taxon>Haemophilus</taxon>
    </lineage>
</organism>
<evidence type="ECO:0000256" key="5">
    <source>
        <dbReference type="ARBA" id="ARBA00010871"/>
    </source>
</evidence>
<keyword evidence="14 20" id="KW-0464">Manganese</keyword>
<keyword evidence="11 20" id="KW-0460">Magnesium</keyword>
<dbReference type="PROSITE" id="PS00844">
    <property type="entry name" value="DALA_DALA_LIGASE_2"/>
    <property type="match status" value="1"/>
</dbReference>
<keyword evidence="13 18" id="KW-0573">Peptidoglycan synthesis</keyword>
<evidence type="ECO:0000256" key="2">
    <source>
        <dbReference type="ARBA" id="ARBA00003921"/>
    </source>
</evidence>